<evidence type="ECO:0000313" key="2">
    <source>
        <dbReference type="Proteomes" id="UP000789920"/>
    </source>
</evidence>
<dbReference type="Proteomes" id="UP000789920">
    <property type="component" value="Unassembled WGS sequence"/>
</dbReference>
<comment type="caution">
    <text evidence="1">The sequence shown here is derived from an EMBL/GenBank/DDBJ whole genome shotgun (WGS) entry which is preliminary data.</text>
</comment>
<sequence length="283" mass="32842">LPIQLEYGDFCEVHIGPRRFLIISNSVVAYPIHTSSVAHNYKFLYRDLPNPGLSELGMENCGIIVTRNLDEWKINREFFIRIAMSKRFLKMITEKTFEKVTDMFKLWDILINDKREVDLSKWLEKFTGDISISTSTGLSAYTMLSYFNSLGYKHNLDYTPSSESEQSSKLISLINSFFKVSQWFTFVPPFIRRAPGINYLNNKFANIVKNLENFLLEIIQKRRAEIDLLSDDTLLPSDFLTLLLTVNTPRDLEHALYKSLNRSLNDHEIFGVIRDIFLGSIES</sequence>
<evidence type="ECO:0000313" key="1">
    <source>
        <dbReference type="EMBL" id="CAG8831825.1"/>
    </source>
</evidence>
<feature type="non-terminal residue" evidence="1">
    <location>
        <position position="283"/>
    </location>
</feature>
<dbReference type="EMBL" id="CAJVQC010102307">
    <property type="protein sequence ID" value="CAG8831825.1"/>
    <property type="molecule type" value="Genomic_DNA"/>
</dbReference>
<proteinExistence type="predicted"/>
<organism evidence="1 2">
    <name type="scientific">Racocetra persica</name>
    <dbReference type="NCBI Taxonomy" id="160502"/>
    <lineage>
        <taxon>Eukaryota</taxon>
        <taxon>Fungi</taxon>
        <taxon>Fungi incertae sedis</taxon>
        <taxon>Mucoromycota</taxon>
        <taxon>Glomeromycotina</taxon>
        <taxon>Glomeromycetes</taxon>
        <taxon>Diversisporales</taxon>
        <taxon>Gigasporaceae</taxon>
        <taxon>Racocetra</taxon>
    </lineage>
</organism>
<feature type="non-terminal residue" evidence="1">
    <location>
        <position position="1"/>
    </location>
</feature>
<keyword evidence="2" id="KW-1185">Reference proteome</keyword>
<gene>
    <name evidence="1" type="ORF">RPERSI_LOCUS28276</name>
</gene>
<name>A0ACA9SAL3_9GLOM</name>
<protein>
    <submittedName>
        <fullName evidence="1">11214_t:CDS:1</fullName>
    </submittedName>
</protein>
<reference evidence="1" key="1">
    <citation type="submission" date="2021-06" db="EMBL/GenBank/DDBJ databases">
        <authorList>
            <person name="Kallberg Y."/>
            <person name="Tangrot J."/>
            <person name="Rosling A."/>
        </authorList>
    </citation>
    <scope>NUCLEOTIDE SEQUENCE</scope>
    <source>
        <strain evidence="1">MA461A</strain>
    </source>
</reference>
<accession>A0ACA9SAL3</accession>